<evidence type="ECO:0000256" key="10">
    <source>
        <dbReference type="ARBA" id="ARBA00023136"/>
    </source>
</evidence>
<dbReference type="EMBL" id="QZFU01000011">
    <property type="protein sequence ID" value="RJO78950.1"/>
    <property type="molecule type" value="Genomic_DNA"/>
</dbReference>
<dbReference type="Gene3D" id="3.30.565.10">
    <property type="entry name" value="Histidine kinase-like ATPase, C-terminal domain"/>
    <property type="match status" value="1"/>
</dbReference>
<dbReference type="GO" id="GO:0000160">
    <property type="term" value="P:phosphorelay signal transduction system"/>
    <property type="evidence" value="ECO:0007669"/>
    <property type="project" value="UniProtKB-KW"/>
</dbReference>
<dbReference type="Gene3D" id="1.10.287.130">
    <property type="match status" value="1"/>
</dbReference>
<evidence type="ECO:0000259" key="12">
    <source>
        <dbReference type="PROSITE" id="PS50109"/>
    </source>
</evidence>
<evidence type="ECO:0000256" key="5">
    <source>
        <dbReference type="ARBA" id="ARBA00022679"/>
    </source>
</evidence>
<keyword evidence="6 11" id="KW-0812">Transmembrane</keyword>
<dbReference type="RefSeq" id="WP_120038014.1">
    <property type="nucleotide sequence ID" value="NZ_QZFU01000011.1"/>
</dbReference>
<dbReference type="PROSITE" id="PS50109">
    <property type="entry name" value="HIS_KIN"/>
    <property type="match status" value="1"/>
</dbReference>
<comment type="caution">
    <text evidence="13">The sequence shown here is derived from an EMBL/GenBank/DDBJ whole genome shotgun (WGS) entry which is preliminary data.</text>
</comment>
<dbReference type="InterPro" id="IPR036890">
    <property type="entry name" value="HATPase_C_sf"/>
</dbReference>
<evidence type="ECO:0000256" key="4">
    <source>
        <dbReference type="ARBA" id="ARBA00022553"/>
    </source>
</evidence>
<keyword evidence="5" id="KW-0808">Transferase</keyword>
<keyword evidence="8 11" id="KW-1133">Transmembrane helix</keyword>
<keyword evidence="10 11" id="KW-0472">Membrane</keyword>
<organism evidence="13 14">
    <name type="scientific">Nocardia panacis</name>
    <dbReference type="NCBI Taxonomy" id="2340916"/>
    <lineage>
        <taxon>Bacteria</taxon>
        <taxon>Bacillati</taxon>
        <taxon>Actinomycetota</taxon>
        <taxon>Actinomycetes</taxon>
        <taxon>Mycobacteriales</taxon>
        <taxon>Nocardiaceae</taxon>
        <taxon>Nocardia</taxon>
    </lineage>
</organism>
<protein>
    <recommendedName>
        <fullName evidence="3">histidine kinase</fullName>
        <ecNumber evidence="3">2.7.13.3</ecNumber>
    </recommendedName>
</protein>
<evidence type="ECO:0000256" key="3">
    <source>
        <dbReference type="ARBA" id="ARBA00012438"/>
    </source>
</evidence>
<evidence type="ECO:0000256" key="8">
    <source>
        <dbReference type="ARBA" id="ARBA00022989"/>
    </source>
</evidence>
<comment type="catalytic activity">
    <reaction evidence="1">
        <text>ATP + protein L-histidine = ADP + protein N-phospho-L-histidine.</text>
        <dbReference type="EC" id="2.7.13.3"/>
    </reaction>
</comment>
<dbReference type="Proteomes" id="UP000266677">
    <property type="component" value="Unassembled WGS sequence"/>
</dbReference>
<dbReference type="PANTHER" id="PTHR45436:SF5">
    <property type="entry name" value="SENSOR HISTIDINE KINASE TRCS"/>
    <property type="match status" value="1"/>
</dbReference>
<feature type="transmembrane region" description="Helical" evidence="11">
    <location>
        <begin position="7"/>
        <end position="28"/>
    </location>
</feature>
<proteinExistence type="predicted"/>
<reference evidence="13 14" key="1">
    <citation type="submission" date="2018-09" db="EMBL/GenBank/DDBJ databases">
        <title>YIM PH21274 draft genome.</title>
        <authorList>
            <person name="Miao C."/>
        </authorList>
    </citation>
    <scope>NUCLEOTIDE SEQUENCE [LARGE SCALE GENOMIC DNA]</scope>
    <source>
        <strain evidence="13 14">YIM PH 21724</strain>
    </source>
</reference>
<dbReference type="InterPro" id="IPR050428">
    <property type="entry name" value="TCS_sensor_his_kinase"/>
</dbReference>
<evidence type="ECO:0000313" key="14">
    <source>
        <dbReference type="Proteomes" id="UP000266677"/>
    </source>
</evidence>
<dbReference type="GO" id="GO:0004673">
    <property type="term" value="F:protein histidine kinase activity"/>
    <property type="evidence" value="ECO:0007669"/>
    <property type="project" value="UniProtKB-EC"/>
</dbReference>
<gene>
    <name evidence="13" type="ORF">D5S18_03680</name>
</gene>
<dbReference type="PRINTS" id="PR00344">
    <property type="entry name" value="BCTRLSENSOR"/>
</dbReference>
<dbReference type="SUPFAM" id="SSF55874">
    <property type="entry name" value="ATPase domain of HSP90 chaperone/DNA topoisomerase II/histidine kinase"/>
    <property type="match status" value="1"/>
</dbReference>
<comment type="subcellular location">
    <subcellularLocation>
        <location evidence="2">Membrane</location>
    </subcellularLocation>
</comment>
<dbReference type="OrthoDB" id="9806130at2"/>
<evidence type="ECO:0000256" key="2">
    <source>
        <dbReference type="ARBA" id="ARBA00004370"/>
    </source>
</evidence>
<dbReference type="InterPro" id="IPR005467">
    <property type="entry name" value="His_kinase_dom"/>
</dbReference>
<evidence type="ECO:0000313" key="13">
    <source>
        <dbReference type="EMBL" id="RJO78950.1"/>
    </source>
</evidence>
<keyword evidence="4" id="KW-0597">Phosphoprotein</keyword>
<evidence type="ECO:0000256" key="7">
    <source>
        <dbReference type="ARBA" id="ARBA00022777"/>
    </source>
</evidence>
<evidence type="ECO:0000256" key="1">
    <source>
        <dbReference type="ARBA" id="ARBA00000085"/>
    </source>
</evidence>
<sequence length="349" mass="37749">MTILRRIIIAELVVAFVVGIATIIPLSIGQHWQAASFGIASVVLISLIARPLAEWALAPASAIRNVLMQLERGEIGRLNAHNGPPEIRRVIASINTAVEGLMTQDGHKRIVEADLAHQLRTTLQLLEARIDRLSTFLNDEGSATLAQARDDFTRLHDILTEKLDNANSGVTAPLIEIDVRDVVMERLEAWSDVAAQRGSLTLRPMTIDSAMIVTQRGTLAHLLDILLDNAIKHSPEHHDILLSTQVSPGGEQVTIRVIDEGPGMIAAQWEHAVERGWQAKPGDGPGRGLGLSIANVLAKSNRGRLTLGTAPSGRGLEVCIDFPVVLDRKPFRNTPGTNGVIPRAKTKPG</sequence>
<dbReference type="EC" id="2.7.13.3" evidence="3"/>
<dbReference type="Pfam" id="PF02518">
    <property type="entry name" value="HATPase_c"/>
    <property type="match status" value="1"/>
</dbReference>
<dbReference type="InterPro" id="IPR003594">
    <property type="entry name" value="HATPase_dom"/>
</dbReference>
<dbReference type="GO" id="GO:0005886">
    <property type="term" value="C:plasma membrane"/>
    <property type="evidence" value="ECO:0007669"/>
    <property type="project" value="TreeGrafter"/>
</dbReference>
<name>A0A3A4KSI0_9NOCA</name>
<dbReference type="InterPro" id="IPR004358">
    <property type="entry name" value="Sig_transdc_His_kin-like_C"/>
</dbReference>
<feature type="domain" description="Histidine kinase" evidence="12">
    <location>
        <begin position="114"/>
        <end position="326"/>
    </location>
</feature>
<evidence type="ECO:0000256" key="6">
    <source>
        <dbReference type="ARBA" id="ARBA00022692"/>
    </source>
</evidence>
<evidence type="ECO:0000256" key="9">
    <source>
        <dbReference type="ARBA" id="ARBA00023012"/>
    </source>
</evidence>
<evidence type="ECO:0000256" key="11">
    <source>
        <dbReference type="SAM" id="Phobius"/>
    </source>
</evidence>
<keyword evidence="7 13" id="KW-0418">Kinase</keyword>
<keyword evidence="9" id="KW-0902">Two-component regulatory system</keyword>
<accession>A0A3A4KSI0</accession>
<dbReference type="SMART" id="SM00387">
    <property type="entry name" value="HATPase_c"/>
    <property type="match status" value="1"/>
</dbReference>
<dbReference type="PANTHER" id="PTHR45436">
    <property type="entry name" value="SENSOR HISTIDINE KINASE YKOH"/>
    <property type="match status" value="1"/>
</dbReference>
<dbReference type="AlphaFoldDB" id="A0A3A4KSI0"/>
<keyword evidence="14" id="KW-1185">Reference proteome</keyword>